<feature type="chain" id="PRO_5028979733" evidence="6">
    <location>
        <begin position="21"/>
        <end position="532"/>
    </location>
</feature>
<dbReference type="InterPro" id="IPR011990">
    <property type="entry name" value="TPR-like_helical_dom_sf"/>
</dbReference>
<evidence type="ECO:0000256" key="2">
    <source>
        <dbReference type="ARBA" id="ARBA00006275"/>
    </source>
</evidence>
<gene>
    <name evidence="9" type="ORF">HUW51_24200</name>
</gene>
<dbReference type="AlphaFoldDB" id="A0A7G7GES5"/>
<keyword evidence="10" id="KW-1185">Reference proteome</keyword>
<dbReference type="Proteomes" id="UP000515237">
    <property type="component" value="Chromosome"/>
</dbReference>
<name>A0A7G7GES5_9BACT</name>
<reference evidence="9 10" key="1">
    <citation type="journal article" date="2018" name="Int. J. Syst. Evol. Microbiol.">
        <title>Adhaeribacter swui sp. nov., isolated from wet mud.</title>
        <authorList>
            <person name="Kim D.U."/>
            <person name="Kim K.W."/>
            <person name="Kang M.S."/>
            <person name="Kim J.Y."/>
            <person name="Jang J.H."/>
            <person name="Kim M.K."/>
        </authorList>
    </citation>
    <scope>NUCLEOTIDE SEQUENCE [LARGE SCALE GENOMIC DNA]</scope>
    <source>
        <strain evidence="9 10">KCTC 52873</strain>
    </source>
</reference>
<evidence type="ECO:0000259" key="8">
    <source>
        <dbReference type="Pfam" id="PF14322"/>
    </source>
</evidence>
<keyword evidence="5" id="KW-0998">Cell outer membrane</keyword>
<dbReference type="RefSeq" id="WP_185272148.1">
    <property type="nucleotide sequence ID" value="NZ_CP055156.1"/>
</dbReference>
<proteinExistence type="inferred from homology"/>
<dbReference type="KEGG" id="aswu:HUW51_24200"/>
<organism evidence="9 10">
    <name type="scientific">Adhaeribacter swui</name>
    <dbReference type="NCBI Taxonomy" id="2086471"/>
    <lineage>
        <taxon>Bacteria</taxon>
        <taxon>Pseudomonadati</taxon>
        <taxon>Bacteroidota</taxon>
        <taxon>Cytophagia</taxon>
        <taxon>Cytophagales</taxon>
        <taxon>Hymenobacteraceae</taxon>
        <taxon>Adhaeribacter</taxon>
    </lineage>
</organism>
<protein>
    <submittedName>
        <fullName evidence="9">RagB/SusD family nutrient uptake outer membrane protein</fullName>
    </submittedName>
</protein>
<dbReference type="EMBL" id="CP055156">
    <property type="protein sequence ID" value="QNF35659.1"/>
    <property type="molecule type" value="Genomic_DNA"/>
</dbReference>
<keyword evidence="4" id="KW-0472">Membrane</keyword>
<dbReference type="PROSITE" id="PS51257">
    <property type="entry name" value="PROKAR_LIPOPROTEIN"/>
    <property type="match status" value="1"/>
</dbReference>
<dbReference type="InterPro" id="IPR012944">
    <property type="entry name" value="SusD_RagB_dom"/>
</dbReference>
<evidence type="ECO:0000259" key="7">
    <source>
        <dbReference type="Pfam" id="PF07980"/>
    </source>
</evidence>
<dbReference type="Pfam" id="PF07980">
    <property type="entry name" value="SusD_RagB"/>
    <property type="match status" value="1"/>
</dbReference>
<keyword evidence="3 6" id="KW-0732">Signal</keyword>
<feature type="domain" description="RagB/SusD" evidence="7">
    <location>
        <begin position="307"/>
        <end position="532"/>
    </location>
</feature>
<sequence>MKKLTYIITLCFSLVWTACSDDFLDQPPLGNQTDENFYSSSDAGYKTLLNVYLGFYDFWGYQAARAELGNMATDDSDKGGSDAGDRPFVTDLGFGRALSNNETLQGFWAACYKAIGNSNIALEKLTVTPLLDAQGNPLAEEVKQRYLAEIRFLRAYFYLDLVRTFGGVPLITKTLLVEDRTSIKRATAEEVFAFIDEELTAVANEPNLPSSNAIPASELGRVTKEAVWALQARAYLFFAKDNKDLYPKAKDAAKKVIDSKAFALHPQYQEIFLQDGYKTKEAVFSIIMGDNPAAFIYGSTIPVYTSPRGTTGGWGFDVPTQDLVNEFEEGDPRLLYSVLSQGDIFPKSGSGQEVLDFSAYPNNGYHNRKVYLPESRRGQGWGNDAWTYHPIRYADVLLMYAEALIESGGDRQEAANYINMVRQRASNSRREDVEAIKRLIEIPNVPLAEVKVSDDLQKALRHERRVELALEYHRLYDLIRWGLLAKTMNEYSNKPGSNGKGANFKKGINEVFPIPQIEIERSGGSIVQNPGY</sequence>
<dbReference type="Pfam" id="PF14322">
    <property type="entry name" value="SusD-like_3"/>
    <property type="match status" value="1"/>
</dbReference>
<dbReference type="GO" id="GO:0009279">
    <property type="term" value="C:cell outer membrane"/>
    <property type="evidence" value="ECO:0007669"/>
    <property type="project" value="UniProtKB-SubCell"/>
</dbReference>
<dbReference type="CDD" id="cd08977">
    <property type="entry name" value="SusD"/>
    <property type="match status" value="1"/>
</dbReference>
<comment type="similarity">
    <text evidence="2">Belongs to the SusD family.</text>
</comment>
<evidence type="ECO:0000256" key="4">
    <source>
        <dbReference type="ARBA" id="ARBA00023136"/>
    </source>
</evidence>
<feature type="signal peptide" evidence="6">
    <location>
        <begin position="1"/>
        <end position="20"/>
    </location>
</feature>
<evidence type="ECO:0000256" key="5">
    <source>
        <dbReference type="ARBA" id="ARBA00023237"/>
    </source>
</evidence>
<dbReference type="SUPFAM" id="SSF48452">
    <property type="entry name" value="TPR-like"/>
    <property type="match status" value="1"/>
</dbReference>
<evidence type="ECO:0000256" key="3">
    <source>
        <dbReference type="ARBA" id="ARBA00022729"/>
    </source>
</evidence>
<feature type="domain" description="SusD-like N-terminal" evidence="8">
    <location>
        <begin position="100"/>
        <end position="236"/>
    </location>
</feature>
<evidence type="ECO:0000313" key="9">
    <source>
        <dbReference type="EMBL" id="QNF35659.1"/>
    </source>
</evidence>
<accession>A0A7G7GES5</accession>
<dbReference type="Gene3D" id="1.25.40.390">
    <property type="match status" value="1"/>
</dbReference>
<dbReference type="InterPro" id="IPR033985">
    <property type="entry name" value="SusD-like_N"/>
</dbReference>
<evidence type="ECO:0000313" key="10">
    <source>
        <dbReference type="Proteomes" id="UP000515237"/>
    </source>
</evidence>
<comment type="subcellular location">
    <subcellularLocation>
        <location evidence="1">Cell outer membrane</location>
    </subcellularLocation>
</comment>
<evidence type="ECO:0000256" key="6">
    <source>
        <dbReference type="SAM" id="SignalP"/>
    </source>
</evidence>
<evidence type="ECO:0000256" key="1">
    <source>
        <dbReference type="ARBA" id="ARBA00004442"/>
    </source>
</evidence>